<dbReference type="PANTHER" id="PTHR35861:SF1">
    <property type="entry name" value="PHAGE TAIL SHEATH PROTEIN"/>
    <property type="match status" value="1"/>
</dbReference>
<proteinExistence type="inferred from homology"/>
<reference evidence="5" key="1">
    <citation type="submission" date="2016-10" db="EMBL/GenBank/DDBJ databases">
        <authorList>
            <person name="Varghese N."/>
            <person name="Submissions S."/>
        </authorList>
    </citation>
    <scope>NUCLEOTIDE SEQUENCE [LARGE SCALE GENOMIC DNA]</scope>
    <source>
        <strain evidence="5">DSM 45245</strain>
    </source>
</reference>
<accession>A0A1H3QMK3</accession>
<evidence type="ECO:0000256" key="1">
    <source>
        <dbReference type="ARBA" id="ARBA00008005"/>
    </source>
</evidence>
<dbReference type="InterPro" id="IPR020287">
    <property type="entry name" value="Tail_sheath_C"/>
</dbReference>
<dbReference type="Proteomes" id="UP000242415">
    <property type="component" value="Unassembled WGS sequence"/>
</dbReference>
<dbReference type="PANTHER" id="PTHR35861">
    <property type="match status" value="1"/>
</dbReference>
<sequence>MAERLTPGVYVEEVGGGVRPIQGVGTSTAGFIGEAARGIPDRAEFVSGFRDFERRFGGHRRGEAGFLAAGVEAFFAAGGRRAYVVRVLPADAAAGFVGPVAARAADVWGVTRDALRFDARGNGAWSDQLRLHVEPSTSFTDRAYRLRVEWVEGGRSRTVELFDNLSTDPASEDYGPRLVNETSQYLRVTDLYQQSLDQPERTVPPLPEEVPAVVSRAPAGDGHRIPVGARLTFAWRDAISGLGTDAAAPPSVTFTEATVEGAGGSVENGLGLLTPERLRGVLAAALGDDFRVSRPGDGEVVRVEPAIASRAYVAITPPPDEDSFDLTPVDAVRVRVAQADGDAEQLYEVDTTDPATDELSPAQLAARMAEAIEGAAAGNPYGLKVDSAGRFVVLTAPAASDGVTIAVEAVGAAAPWPEPRRAGGTAGMVVDDLSAVEVTVGETIQLGVGRALSALFPSVRANGLVENDAGNPLLRPAETEDTPLRLLGGSDGTGEVGVTQYTGAVTEAGRTGLHAFDTVDVNLLVMPGRNSPDLLSAAMAYCDNEDVFLVADGVGSIDREFEISADEVRRLGEGLPARSNNAALFYPWIEVPDPVGVGRAPRRTIPPSGHVAGIFARTDATRGVWKAPAGIEAVVSGAVDVQHRLVNADQDLLNVIGVNCIRQFPGVGIVSWGSRTLSADPQWRYVPVRRTALFLKESLRRGLQWAVFEPNDDELWDRISINISAFMLGLFRQGAFQGATPDEAFAVKCDRETNPQELVDAGIVTAQVAFAPLKPAEFVVIQISQKSLLAV</sequence>
<keyword evidence="5" id="KW-1185">Reference proteome</keyword>
<gene>
    <name evidence="4" type="ORF">SAMN05444365_10614</name>
</gene>
<feature type="domain" description="Tail sheath protein C-terminal" evidence="3">
    <location>
        <begin position="679"/>
        <end position="784"/>
    </location>
</feature>
<dbReference type="InterPro" id="IPR035089">
    <property type="entry name" value="Phage_sheath_subtilisin"/>
</dbReference>
<dbReference type="InterPro" id="IPR052042">
    <property type="entry name" value="Tail_sheath_structural"/>
</dbReference>
<name>A0A1H3QMK3_9ACTN</name>
<feature type="domain" description="Tail sheath protein subtilisin-like" evidence="2">
    <location>
        <begin position="512"/>
        <end position="677"/>
    </location>
</feature>
<evidence type="ECO:0000259" key="3">
    <source>
        <dbReference type="Pfam" id="PF17482"/>
    </source>
</evidence>
<evidence type="ECO:0000259" key="2">
    <source>
        <dbReference type="Pfam" id="PF04984"/>
    </source>
</evidence>
<dbReference type="Gene3D" id="3.40.50.11780">
    <property type="match status" value="2"/>
</dbReference>
<dbReference type="EMBL" id="FNPH01000006">
    <property type="protein sequence ID" value="SDZ14636.1"/>
    <property type="molecule type" value="Genomic_DNA"/>
</dbReference>
<dbReference type="Pfam" id="PF04984">
    <property type="entry name" value="Phage_sheath_1"/>
    <property type="match status" value="1"/>
</dbReference>
<dbReference type="OrthoDB" id="9767864at2"/>
<comment type="similarity">
    <text evidence="1">Belongs to the myoviridae tail sheath protein family.</text>
</comment>
<dbReference type="Pfam" id="PF17482">
    <property type="entry name" value="Phage_sheath_1C"/>
    <property type="match status" value="1"/>
</dbReference>
<protein>
    <submittedName>
        <fullName evidence="4">Uncharacterized protein</fullName>
    </submittedName>
</protein>
<organism evidence="4 5">
    <name type="scientific">Micromonospora pattaloongensis</name>
    <dbReference type="NCBI Taxonomy" id="405436"/>
    <lineage>
        <taxon>Bacteria</taxon>
        <taxon>Bacillati</taxon>
        <taxon>Actinomycetota</taxon>
        <taxon>Actinomycetes</taxon>
        <taxon>Micromonosporales</taxon>
        <taxon>Micromonosporaceae</taxon>
        <taxon>Micromonospora</taxon>
    </lineage>
</organism>
<evidence type="ECO:0000313" key="5">
    <source>
        <dbReference type="Proteomes" id="UP000242415"/>
    </source>
</evidence>
<dbReference type="AlphaFoldDB" id="A0A1H3QMK3"/>
<dbReference type="RefSeq" id="WP_139307329.1">
    <property type="nucleotide sequence ID" value="NZ_FNPH01000006.1"/>
</dbReference>
<dbReference type="STRING" id="405436.SAMN05444365_10614"/>
<evidence type="ECO:0000313" key="4">
    <source>
        <dbReference type="EMBL" id="SDZ14636.1"/>
    </source>
</evidence>